<gene>
    <name evidence="4" type="ORF">UT76_C0021G0035</name>
</gene>
<protein>
    <recommendedName>
        <fullName evidence="1">Cell division protein FtsX</fullName>
    </recommendedName>
</protein>
<feature type="transmembrane region" description="Helical" evidence="2">
    <location>
        <begin position="260"/>
        <end position="283"/>
    </location>
</feature>
<evidence type="ECO:0000256" key="1">
    <source>
        <dbReference type="PIRNR" id="PIRNR003097"/>
    </source>
</evidence>
<dbReference type="PIRSF" id="PIRSF003097">
    <property type="entry name" value="FtsX"/>
    <property type="match status" value="1"/>
</dbReference>
<dbReference type="InterPro" id="IPR040690">
    <property type="entry name" value="FtsX_ECD"/>
</dbReference>
<feature type="transmembrane region" description="Helical" evidence="2">
    <location>
        <begin position="162"/>
        <end position="186"/>
    </location>
</feature>
<accession>A0A0G0QYL6</accession>
<comment type="similarity">
    <text evidence="1">Belongs to the ABC-4 integral membrane protein family. FtsX subfamily.</text>
</comment>
<reference evidence="4 5" key="1">
    <citation type="journal article" date="2015" name="Nature">
        <title>rRNA introns, odd ribosomes, and small enigmatic genomes across a large radiation of phyla.</title>
        <authorList>
            <person name="Brown C.T."/>
            <person name="Hug L.A."/>
            <person name="Thomas B.C."/>
            <person name="Sharon I."/>
            <person name="Castelle C.J."/>
            <person name="Singh A."/>
            <person name="Wilkins M.J."/>
            <person name="Williams K.H."/>
            <person name="Banfield J.F."/>
        </authorList>
    </citation>
    <scope>NUCLEOTIDE SEQUENCE [LARGE SCALE GENOMIC DNA]</scope>
</reference>
<evidence type="ECO:0000313" key="4">
    <source>
        <dbReference type="EMBL" id="KKR42536.1"/>
    </source>
</evidence>
<feature type="transmembrane region" description="Helical" evidence="2">
    <location>
        <begin position="20"/>
        <end position="42"/>
    </location>
</feature>
<dbReference type="PANTHER" id="PTHR47755">
    <property type="entry name" value="CELL DIVISION PROTEIN FTSX"/>
    <property type="match status" value="1"/>
</dbReference>
<evidence type="ECO:0000259" key="3">
    <source>
        <dbReference type="Pfam" id="PF18075"/>
    </source>
</evidence>
<keyword evidence="1" id="KW-1003">Cell membrane</keyword>
<evidence type="ECO:0000313" key="5">
    <source>
        <dbReference type="Proteomes" id="UP000034215"/>
    </source>
</evidence>
<dbReference type="AlphaFoldDB" id="A0A0G0QYL6"/>
<keyword evidence="1" id="KW-0131">Cell cycle</keyword>
<sequence>MPKSWSIFMATVKKEKLLSVSNILIMTVTFVLLGLLINIVVFSQTALRYLEDQAQVTVFFKDDFGEDKITFLKGNLAKDKRVSEMVYVSKEDALRIFREINKDEPVLLESVSASILPASLEVRAGNISNLKPLAEELKLLDGVEEVRYFEDVVSRFKFWSTIVYIVGILLVLIFFVISYSVVIAALRTTINSKGVEFEIMKVVGASDDYVKSPLIHQGVFFGLFSSFIASVLMIFLGIGITLTNVFPKGLALGFLPGVFMAPWVFSIILTFILLLSGFLLGYLGSSTAIKKYLNY</sequence>
<feature type="transmembrane region" description="Helical" evidence="2">
    <location>
        <begin position="219"/>
        <end position="240"/>
    </location>
</feature>
<name>A0A0G0QYL6_9BACT</name>
<evidence type="ECO:0000256" key="2">
    <source>
        <dbReference type="SAM" id="Phobius"/>
    </source>
</evidence>
<dbReference type="EMBL" id="LBYA01000021">
    <property type="protein sequence ID" value="KKR42536.1"/>
    <property type="molecule type" value="Genomic_DNA"/>
</dbReference>
<comment type="caution">
    <text evidence="4">The sequence shown here is derived from an EMBL/GenBank/DDBJ whole genome shotgun (WGS) entry which is preliminary data.</text>
</comment>
<dbReference type="Proteomes" id="UP000034215">
    <property type="component" value="Unassembled WGS sequence"/>
</dbReference>
<dbReference type="Pfam" id="PF18075">
    <property type="entry name" value="FtsX_ECD"/>
    <property type="match status" value="1"/>
</dbReference>
<dbReference type="GO" id="GO:0016020">
    <property type="term" value="C:membrane"/>
    <property type="evidence" value="ECO:0007669"/>
    <property type="project" value="InterPro"/>
</dbReference>
<keyword evidence="2" id="KW-0812">Transmembrane</keyword>
<dbReference type="GO" id="GO:0051301">
    <property type="term" value="P:cell division"/>
    <property type="evidence" value="ECO:0007669"/>
    <property type="project" value="UniProtKB-KW"/>
</dbReference>
<dbReference type="PANTHER" id="PTHR47755:SF1">
    <property type="entry name" value="CELL DIVISION PROTEIN FTSX"/>
    <property type="match status" value="1"/>
</dbReference>
<keyword evidence="1 4" id="KW-0132">Cell division</keyword>
<dbReference type="Gene3D" id="3.30.70.3040">
    <property type="match status" value="1"/>
</dbReference>
<proteinExistence type="inferred from homology"/>
<organism evidence="4 5">
    <name type="scientific">Candidatus Woesebacteria bacterium GW2011_GWB1_40_12</name>
    <dbReference type="NCBI Taxonomy" id="1618576"/>
    <lineage>
        <taxon>Bacteria</taxon>
        <taxon>Candidatus Woeseibacteriota</taxon>
    </lineage>
</organism>
<keyword evidence="1 2" id="KW-0472">Membrane</keyword>
<feature type="domain" description="FtsX extracellular" evidence="3">
    <location>
        <begin position="55"/>
        <end position="146"/>
    </location>
</feature>
<dbReference type="InterPro" id="IPR004513">
    <property type="entry name" value="FtsX"/>
</dbReference>
<keyword evidence="2" id="KW-1133">Transmembrane helix</keyword>